<dbReference type="InterPro" id="IPR050250">
    <property type="entry name" value="Macrolide_Exporter_MacB"/>
</dbReference>
<name>A0A424YAU9_9FIRM</name>
<comment type="caution">
    <text evidence="9">The sequence shown here is derived from an EMBL/GenBank/DDBJ whole genome shotgun (WGS) entry which is preliminary data.</text>
</comment>
<keyword evidence="2" id="KW-1003">Cell membrane</keyword>
<comment type="similarity">
    <text evidence="6">Belongs to the ABC-4 integral membrane protein family.</text>
</comment>
<keyword evidence="5 7" id="KW-0472">Membrane</keyword>
<feature type="domain" description="ABC3 transporter permease C-terminal" evidence="8">
    <location>
        <begin position="112"/>
        <end position="231"/>
    </location>
</feature>
<evidence type="ECO:0000256" key="1">
    <source>
        <dbReference type="ARBA" id="ARBA00004651"/>
    </source>
</evidence>
<dbReference type="Proteomes" id="UP000285138">
    <property type="component" value="Unassembled WGS sequence"/>
</dbReference>
<accession>A0A424YAU9</accession>
<protein>
    <submittedName>
        <fullName evidence="9">FtsX-like permease family protein</fullName>
    </submittedName>
</protein>
<evidence type="ECO:0000259" key="8">
    <source>
        <dbReference type="Pfam" id="PF02687"/>
    </source>
</evidence>
<dbReference type="InterPro" id="IPR003838">
    <property type="entry name" value="ABC3_permease_C"/>
</dbReference>
<feature type="transmembrane region" description="Helical" evidence="7">
    <location>
        <begin position="199"/>
        <end position="221"/>
    </location>
</feature>
<gene>
    <name evidence="9" type="ORF">D5R97_08850</name>
</gene>
<evidence type="ECO:0000256" key="5">
    <source>
        <dbReference type="ARBA" id="ARBA00023136"/>
    </source>
</evidence>
<sequence>TVAGVCESVASQFSAFAGGFDSEMEGRGGIPFFVYSPFMTISSIVPDHNRLSTLNVMAVEPERVDEAGEAVISLLEMRRGNRDSSVYRSQNLASILDQINNVINILTWFISTVAGISLFVGGIGVMNIMLVSVAERTREIGIRKAIGATKTDILLQFMTESVVLTLMGGAMGILAGLGLAYGISAAADSLGIAQITPVLSLQAIIIAVAFSTGVGLFFGIYPARKAANLHPIDALRHN</sequence>
<evidence type="ECO:0000313" key="10">
    <source>
        <dbReference type="Proteomes" id="UP000285138"/>
    </source>
</evidence>
<evidence type="ECO:0000256" key="3">
    <source>
        <dbReference type="ARBA" id="ARBA00022692"/>
    </source>
</evidence>
<dbReference type="GO" id="GO:0005886">
    <property type="term" value="C:plasma membrane"/>
    <property type="evidence" value="ECO:0007669"/>
    <property type="project" value="UniProtKB-SubCell"/>
</dbReference>
<feature type="non-terminal residue" evidence="9">
    <location>
        <position position="1"/>
    </location>
</feature>
<evidence type="ECO:0000256" key="2">
    <source>
        <dbReference type="ARBA" id="ARBA00022475"/>
    </source>
</evidence>
<proteinExistence type="inferred from homology"/>
<evidence type="ECO:0000256" key="4">
    <source>
        <dbReference type="ARBA" id="ARBA00022989"/>
    </source>
</evidence>
<evidence type="ECO:0000256" key="6">
    <source>
        <dbReference type="ARBA" id="ARBA00038076"/>
    </source>
</evidence>
<feature type="transmembrane region" description="Helical" evidence="7">
    <location>
        <begin position="105"/>
        <end position="134"/>
    </location>
</feature>
<dbReference type="Pfam" id="PF02687">
    <property type="entry name" value="FtsX"/>
    <property type="match status" value="1"/>
</dbReference>
<dbReference type="AlphaFoldDB" id="A0A424YAU9"/>
<reference evidence="9 10" key="1">
    <citation type="submission" date="2018-08" db="EMBL/GenBank/DDBJ databases">
        <title>The metabolism and importance of syntrophic acetate oxidation coupled to methane or sulfide production in haloalkaline environments.</title>
        <authorList>
            <person name="Timmers P.H.A."/>
            <person name="Vavourakis C.D."/>
            <person name="Sorokin D.Y."/>
            <person name="Sinninghe Damste J.S."/>
            <person name="Muyzer G."/>
            <person name="Stams A.J.M."/>
            <person name="Plugge C.M."/>
        </authorList>
    </citation>
    <scope>NUCLEOTIDE SEQUENCE [LARGE SCALE GENOMIC DNA]</scope>
    <source>
        <strain evidence="9">MSAO_Bac1</strain>
    </source>
</reference>
<comment type="subcellular location">
    <subcellularLocation>
        <location evidence="1">Cell membrane</location>
        <topology evidence="1">Multi-pass membrane protein</topology>
    </subcellularLocation>
</comment>
<organism evidence="9 10">
    <name type="scientific">Candidatus Syntrophonatronum acetioxidans</name>
    <dbReference type="NCBI Taxonomy" id="1795816"/>
    <lineage>
        <taxon>Bacteria</taxon>
        <taxon>Bacillati</taxon>
        <taxon>Bacillota</taxon>
        <taxon>Clostridia</taxon>
        <taxon>Eubacteriales</taxon>
        <taxon>Syntrophomonadaceae</taxon>
        <taxon>Candidatus Syntrophonatronum</taxon>
    </lineage>
</organism>
<keyword evidence="3 7" id="KW-0812">Transmembrane</keyword>
<keyword evidence="4 7" id="KW-1133">Transmembrane helix</keyword>
<dbReference type="EMBL" id="QZAA01000236">
    <property type="protein sequence ID" value="RQD73765.1"/>
    <property type="molecule type" value="Genomic_DNA"/>
</dbReference>
<dbReference type="PANTHER" id="PTHR30572:SF4">
    <property type="entry name" value="ABC TRANSPORTER PERMEASE YTRF"/>
    <property type="match status" value="1"/>
</dbReference>
<feature type="transmembrane region" description="Helical" evidence="7">
    <location>
        <begin position="162"/>
        <end position="187"/>
    </location>
</feature>
<evidence type="ECO:0000256" key="7">
    <source>
        <dbReference type="SAM" id="Phobius"/>
    </source>
</evidence>
<dbReference type="PANTHER" id="PTHR30572">
    <property type="entry name" value="MEMBRANE COMPONENT OF TRANSPORTER-RELATED"/>
    <property type="match status" value="1"/>
</dbReference>
<evidence type="ECO:0000313" key="9">
    <source>
        <dbReference type="EMBL" id="RQD73765.1"/>
    </source>
</evidence>
<dbReference type="GO" id="GO:0022857">
    <property type="term" value="F:transmembrane transporter activity"/>
    <property type="evidence" value="ECO:0007669"/>
    <property type="project" value="TreeGrafter"/>
</dbReference>